<proteinExistence type="predicted"/>
<organism evidence="1">
    <name type="scientific">Myoviridae sp. ctBoB21</name>
    <dbReference type="NCBI Taxonomy" id="2827287"/>
    <lineage>
        <taxon>Viruses</taxon>
        <taxon>Duplodnaviria</taxon>
        <taxon>Heunggongvirae</taxon>
        <taxon>Uroviricota</taxon>
        <taxon>Caudoviricetes</taxon>
    </lineage>
</organism>
<name>A0A8S5R5L6_9CAUD</name>
<sequence length="38" mass="4492">MLLKCAIFPIKSQLGNILNEYIFAFMQEYTVYSVLNYL</sequence>
<accession>A0A8S5R5L6</accession>
<protein>
    <submittedName>
        <fullName evidence="1">Uncharacterized protein</fullName>
    </submittedName>
</protein>
<dbReference type="EMBL" id="BK015822">
    <property type="protein sequence ID" value="DAE26726.1"/>
    <property type="molecule type" value="Genomic_DNA"/>
</dbReference>
<evidence type="ECO:0000313" key="1">
    <source>
        <dbReference type="EMBL" id="DAE26726.1"/>
    </source>
</evidence>
<reference evidence="1" key="1">
    <citation type="journal article" date="2021" name="Proc. Natl. Acad. Sci. U.S.A.">
        <title>A Catalog of Tens of Thousands of Viruses from Human Metagenomes Reveals Hidden Associations with Chronic Diseases.</title>
        <authorList>
            <person name="Tisza M.J."/>
            <person name="Buck C.B."/>
        </authorList>
    </citation>
    <scope>NUCLEOTIDE SEQUENCE</scope>
    <source>
        <strain evidence="1">CtBoB21</strain>
    </source>
</reference>